<dbReference type="Proteomes" id="UP001595616">
    <property type="component" value="Unassembled WGS sequence"/>
</dbReference>
<comment type="caution">
    <text evidence="1">The sequence shown here is derived from an EMBL/GenBank/DDBJ whole genome shotgun (WGS) entry which is preliminary data.</text>
</comment>
<accession>A0ABV7YQW8</accession>
<proteinExistence type="predicted"/>
<dbReference type="EMBL" id="JBHRYQ010000001">
    <property type="protein sequence ID" value="MFC3809445.1"/>
    <property type="molecule type" value="Genomic_DNA"/>
</dbReference>
<gene>
    <name evidence="1" type="ORF">ACFOOI_02150</name>
</gene>
<keyword evidence="2" id="KW-1185">Reference proteome</keyword>
<protein>
    <recommendedName>
        <fullName evidence="3">Transposase</fullName>
    </recommendedName>
</protein>
<organism evidence="1 2">
    <name type="scientific">Lacihabitans lacunae</name>
    <dbReference type="NCBI Taxonomy" id="1028214"/>
    <lineage>
        <taxon>Bacteria</taxon>
        <taxon>Pseudomonadati</taxon>
        <taxon>Bacteroidota</taxon>
        <taxon>Cytophagia</taxon>
        <taxon>Cytophagales</taxon>
        <taxon>Leadbetterellaceae</taxon>
        <taxon>Lacihabitans</taxon>
    </lineage>
</organism>
<dbReference type="RefSeq" id="WP_379834514.1">
    <property type="nucleotide sequence ID" value="NZ_JBHRYQ010000001.1"/>
</dbReference>
<name>A0ABV7YQW8_9BACT</name>
<evidence type="ECO:0008006" key="3">
    <source>
        <dbReference type="Google" id="ProtNLM"/>
    </source>
</evidence>
<evidence type="ECO:0000313" key="1">
    <source>
        <dbReference type="EMBL" id="MFC3809445.1"/>
    </source>
</evidence>
<reference evidence="2" key="1">
    <citation type="journal article" date="2019" name="Int. J. Syst. Evol. Microbiol.">
        <title>The Global Catalogue of Microorganisms (GCM) 10K type strain sequencing project: providing services to taxonomists for standard genome sequencing and annotation.</title>
        <authorList>
            <consortium name="The Broad Institute Genomics Platform"/>
            <consortium name="The Broad Institute Genome Sequencing Center for Infectious Disease"/>
            <person name="Wu L."/>
            <person name="Ma J."/>
        </authorList>
    </citation>
    <scope>NUCLEOTIDE SEQUENCE [LARGE SCALE GENOMIC DNA]</scope>
    <source>
        <strain evidence="2">CECT 7956</strain>
    </source>
</reference>
<sequence>MINKHRTDCKAATKFITDQIQPNHQNLFACRKLIWIENTYAHTQD</sequence>
<evidence type="ECO:0000313" key="2">
    <source>
        <dbReference type="Proteomes" id="UP001595616"/>
    </source>
</evidence>